<protein>
    <recommendedName>
        <fullName evidence="2">t-SNARE coiled-coil homology domain-containing protein</fullName>
    </recommendedName>
</protein>
<dbReference type="PROSITE" id="PS50192">
    <property type="entry name" value="T_SNARE"/>
    <property type="match status" value="1"/>
</dbReference>
<dbReference type="Gene3D" id="1.20.5.110">
    <property type="match status" value="1"/>
</dbReference>
<dbReference type="VEuPathDB" id="TrichDB:TVAGG3_1007020"/>
<organism evidence="3 4">
    <name type="scientific">Trichomonas vaginalis (strain ATCC PRA-98 / G3)</name>
    <dbReference type="NCBI Taxonomy" id="412133"/>
    <lineage>
        <taxon>Eukaryota</taxon>
        <taxon>Metamonada</taxon>
        <taxon>Parabasalia</taxon>
        <taxon>Trichomonadida</taxon>
        <taxon>Trichomonadidae</taxon>
        <taxon>Trichomonas</taxon>
    </lineage>
</organism>
<evidence type="ECO:0000259" key="2">
    <source>
        <dbReference type="PROSITE" id="PS50192"/>
    </source>
</evidence>
<name>A2FHB6_TRIV3</name>
<dbReference type="InterPro" id="IPR000727">
    <property type="entry name" value="T_SNARE_dom"/>
</dbReference>
<dbReference type="SUPFAM" id="SSF47661">
    <property type="entry name" value="t-snare proteins"/>
    <property type="match status" value="1"/>
</dbReference>
<dbReference type="GO" id="GO:0016192">
    <property type="term" value="P:vesicle-mediated transport"/>
    <property type="evidence" value="ECO:0007669"/>
    <property type="project" value="InterPro"/>
</dbReference>
<dbReference type="STRING" id="5722.A2FHB6"/>
<evidence type="ECO:0000313" key="3">
    <source>
        <dbReference type="EMBL" id="EAX95713.1"/>
    </source>
</evidence>
<keyword evidence="1" id="KW-0812">Transmembrane</keyword>
<keyword evidence="1" id="KW-0472">Membrane</keyword>
<proteinExistence type="predicted"/>
<dbReference type="AlphaFoldDB" id="A2FHB6"/>
<reference evidence="3" key="2">
    <citation type="journal article" date="2007" name="Science">
        <title>Draft genome sequence of the sexually transmitted pathogen Trichomonas vaginalis.</title>
        <authorList>
            <person name="Carlton J.M."/>
            <person name="Hirt R.P."/>
            <person name="Silva J.C."/>
            <person name="Delcher A.L."/>
            <person name="Schatz M."/>
            <person name="Zhao Q."/>
            <person name="Wortman J.R."/>
            <person name="Bidwell S.L."/>
            <person name="Alsmark U.C.M."/>
            <person name="Besteiro S."/>
            <person name="Sicheritz-Ponten T."/>
            <person name="Noel C.J."/>
            <person name="Dacks J.B."/>
            <person name="Foster P.G."/>
            <person name="Simillion C."/>
            <person name="Van de Peer Y."/>
            <person name="Miranda-Saavedra D."/>
            <person name="Barton G.J."/>
            <person name="Westrop G.D."/>
            <person name="Mueller S."/>
            <person name="Dessi D."/>
            <person name="Fiori P.L."/>
            <person name="Ren Q."/>
            <person name="Paulsen I."/>
            <person name="Zhang H."/>
            <person name="Bastida-Corcuera F.D."/>
            <person name="Simoes-Barbosa A."/>
            <person name="Brown M.T."/>
            <person name="Hayes R.D."/>
            <person name="Mukherjee M."/>
            <person name="Okumura C.Y."/>
            <person name="Schneider R."/>
            <person name="Smith A.J."/>
            <person name="Vanacova S."/>
            <person name="Villalvazo M."/>
            <person name="Haas B.J."/>
            <person name="Pertea M."/>
            <person name="Feldblyum T.V."/>
            <person name="Utterback T.R."/>
            <person name="Shu C.L."/>
            <person name="Osoegawa K."/>
            <person name="de Jong P.J."/>
            <person name="Hrdy I."/>
            <person name="Horvathova L."/>
            <person name="Zubacova Z."/>
            <person name="Dolezal P."/>
            <person name="Malik S.B."/>
            <person name="Logsdon J.M. Jr."/>
            <person name="Henze K."/>
            <person name="Gupta A."/>
            <person name="Wang C.C."/>
            <person name="Dunne R.L."/>
            <person name="Upcroft J.A."/>
            <person name="Upcroft P."/>
            <person name="White O."/>
            <person name="Salzberg S.L."/>
            <person name="Tang P."/>
            <person name="Chiu C.-H."/>
            <person name="Lee Y.-S."/>
            <person name="Embley T.M."/>
            <person name="Coombs G.H."/>
            <person name="Mottram J.C."/>
            <person name="Tachezy J."/>
            <person name="Fraser-Liggett C.M."/>
            <person name="Johnson P.J."/>
        </authorList>
    </citation>
    <scope>NUCLEOTIDE SEQUENCE [LARGE SCALE GENOMIC DNA]</scope>
    <source>
        <strain evidence="3">G3</strain>
    </source>
</reference>
<dbReference type="InParanoid" id="A2FHB6"/>
<keyword evidence="4" id="KW-1185">Reference proteome</keyword>
<dbReference type="OrthoDB" id="546861at2759"/>
<dbReference type="EMBL" id="DS113792">
    <property type="protein sequence ID" value="EAX95713.1"/>
    <property type="molecule type" value="Genomic_DNA"/>
</dbReference>
<dbReference type="Gene3D" id="1.20.58.90">
    <property type="match status" value="1"/>
</dbReference>
<dbReference type="Proteomes" id="UP000001542">
    <property type="component" value="Unassembled WGS sequence"/>
</dbReference>
<dbReference type="SMR" id="A2FHB6"/>
<dbReference type="KEGG" id="tva:4753475"/>
<evidence type="ECO:0000256" key="1">
    <source>
        <dbReference type="SAM" id="Phobius"/>
    </source>
</evidence>
<dbReference type="SUPFAM" id="SSF58038">
    <property type="entry name" value="SNARE fusion complex"/>
    <property type="match status" value="1"/>
</dbReference>
<accession>A2FHB6</accession>
<reference evidence="3" key="1">
    <citation type="submission" date="2006-10" db="EMBL/GenBank/DDBJ databases">
        <authorList>
            <person name="Amadeo P."/>
            <person name="Zhao Q."/>
            <person name="Wortman J."/>
            <person name="Fraser-Liggett C."/>
            <person name="Carlton J."/>
        </authorList>
    </citation>
    <scope>NUCLEOTIDE SEQUENCE</scope>
    <source>
        <strain evidence="3">G3</strain>
    </source>
</reference>
<feature type="transmembrane region" description="Helical" evidence="1">
    <location>
        <begin position="203"/>
        <end position="221"/>
    </location>
</feature>
<gene>
    <name evidence="3" type="ORF">TVAG_256540</name>
</gene>
<dbReference type="VEuPathDB" id="TrichDB:TVAG_256540"/>
<dbReference type="InterPro" id="IPR010989">
    <property type="entry name" value="SNARE"/>
</dbReference>
<sequence length="222" mass="25378">MDPVPILQQEINYNMSKLKKNLSNREDMLNDKRGGNIDIFNNIGVQMLDDIKVIRTSLSDIAESIEAVRKHMGDYNITETTLLQREQYIKVNLDELIRIEQEVQTQNNRRNTLNKTVSYSGPQTFSNTDGQQSLTDIIKKDQIEDLHYSATLSKQLANQIFDELNDQQNLISTLDDDVTNADEAMKKVTSEIKKLMEIEGKTPTMLVAILSVVFIILLFIVI</sequence>
<feature type="domain" description="T-SNARE coiled-coil homology" evidence="2">
    <location>
        <begin position="141"/>
        <end position="195"/>
    </location>
</feature>
<dbReference type="GO" id="GO:0016020">
    <property type="term" value="C:membrane"/>
    <property type="evidence" value="ECO:0007669"/>
    <property type="project" value="InterPro"/>
</dbReference>
<keyword evidence="1" id="KW-1133">Transmembrane helix</keyword>
<dbReference type="CDD" id="cd15841">
    <property type="entry name" value="SNARE_Qc"/>
    <property type="match status" value="1"/>
</dbReference>
<dbReference type="RefSeq" id="XP_001308643.1">
    <property type="nucleotide sequence ID" value="XM_001308642.1"/>
</dbReference>
<evidence type="ECO:0000313" key="4">
    <source>
        <dbReference type="Proteomes" id="UP000001542"/>
    </source>
</evidence>